<dbReference type="RefSeq" id="WP_277583796.1">
    <property type="nucleotide sequence ID" value="NZ_JBHSRN010000029.1"/>
</dbReference>
<evidence type="ECO:0008006" key="4">
    <source>
        <dbReference type="Google" id="ProtNLM"/>
    </source>
</evidence>
<name>A0A9X4LDF5_9BURK</name>
<dbReference type="InterPro" id="IPR018688">
    <property type="entry name" value="PpoB2-like"/>
</dbReference>
<feature type="transmembrane region" description="Helical" evidence="1">
    <location>
        <begin position="90"/>
        <end position="111"/>
    </location>
</feature>
<organism evidence="2 3">
    <name type="scientific">Pelomonas aquatica</name>
    <dbReference type="NCBI Taxonomy" id="431058"/>
    <lineage>
        <taxon>Bacteria</taxon>
        <taxon>Pseudomonadati</taxon>
        <taxon>Pseudomonadota</taxon>
        <taxon>Betaproteobacteria</taxon>
        <taxon>Burkholderiales</taxon>
        <taxon>Sphaerotilaceae</taxon>
        <taxon>Roseateles</taxon>
    </lineage>
</organism>
<dbReference type="Proteomes" id="UP001152766">
    <property type="component" value="Unassembled WGS sequence"/>
</dbReference>
<evidence type="ECO:0000313" key="3">
    <source>
        <dbReference type="Proteomes" id="UP001152766"/>
    </source>
</evidence>
<reference evidence="2" key="1">
    <citation type="submission" date="2019-02" db="EMBL/GenBank/DDBJ databases">
        <title>Draft genome of the type strain Pelomonas aquatica CCUG 52575T.</title>
        <authorList>
            <person name="Gomila M."/>
            <person name="Lalucat J."/>
        </authorList>
    </citation>
    <scope>NUCLEOTIDE SEQUENCE</scope>
    <source>
        <strain evidence="2">CCUG 52575</strain>
    </source>
</reference>
<dbReference type="EMBL" id="SGUG01000006">
    <property type="protein sequence ID" value="MDG0861871.1"/>
    <property type="molecule type" value="Genomic_DNA"/>
</dbReference>
<protein>
    <recommendedName>
        <fullName evidence="4">Metal-binding protein</fullName>
    </recommendedName>
</protein>
<dbReference type="AlphaFoldDB" id="A0A9X4LDF5"/>
<gene>
    <name evidence="2" type="ORF">EXJ73_05210</name>
</gene>
<keyword evidence="3" id="KW-1185">Reference proteome</keyword>
<keyword evidence="1" id="KW-1133">Transmembrane helix</keyword>
<keyword evidence="1" id="KW-0812">Transmembrane</keyword>
<evidence type="ECO:0000313" key="2">
    <source>
        <dbReference type="EMBL" id="MDG0861871.1"/>
    </source>
</evidence>
<evidence type="ECO:0000256" key="1">
    <source>
        <dbReference type="SAM" id="Phobius"/>
    </source>
</evidence>
<proteinExistence type="predicted"/>
<sequence length="239" mass="25522">MSICKKDRAPLALALLSLAAALVLASGAGELALGICSAGLDMFALAALGVAGAERQLALHWLLMLATMTPLLLVAPVRHLWLRSLADRRALLLGLFVASYLTVWMVAGLPLMLAAQAIKAASANALPWTLALALLWQMSPAKQACLNRCHRRPSLPAFGPAAARAVLAYGIGQGLWCLGACWPLMLAPLVLERGMIVVMAACTLFVMTERMEPPAPLAWRWRGTRTAARWVAARWGRGA</sequence>
<dbReference type="Pfam" id="PF09948">
    <property type="entry name" value="PpoB2"/>
    <property type="match status" value="1"/>
</dbReference>
<feature type="transmembrane region" description="Helical" evidence="1">
    <location>
        <begin position="58"/>
        <end position="78"/>
    </location>
</feature>
<keyword evidence="1" id="KW-0472">Membrane</keyword>
<accession>A0A9X4LDF5</accession>
<comment type="caution">
    <text evidence="2">The sequence shown here is derived from an EMBL/GenBank/DDBJ whole genome shotgun (WGS) entry which is preliminary data.</text>
</comment>